<dbReference type="EMBL" id="CP002299">
    <property type="protein sequence ID" value="ADP80673.1"/>
    <property type="molecule type" value="Genomic_DNA"/>
</dbReference>
<dbReference type="InParanoid" id="E3J575"/>
<dbReference type="AlphaFoldDB" id="E3J575"/>
<gene>
    <name evidence="2" type="ordered locus">FraEuI1c_2640</name>
</gene>
<keyword evidence="1" id="KW-0472">Membrane</keyword>
<keyword evidence="3" id="KW-1185">Reference proteome</keyword>
<keyword evidence="1" id="KW-0812">Transmembrane</keyword>
<dbReference type="STRING" id="298654.FraEuI1c_2640"/>
<evidence type="ECO:0000256" key="1">
    <source>
        <dbReference type="SAM" id="Phobius"/>
    </source>
</evidence>
<reference evidence="2 3" key="1">
    <citation type="submission" date="2010-10" db="EMBL/GenBank/DDBJ databases">
        <title>Complete sequence of Frankia sp. EuI1c.</title>
        <authorList>
            <consortium name="US DOE Joint Genome Institute"/>
            <person name="Lucas S."/>
            <person name="Copeland A."/>
            <person name="Lapidus A."/>
            <person name="Cheng J.-F."/>
            <person name="Bruce D."/>
            <person name="Goodwin L."/>
            <person name="Pitluck S."/>
            <person name="Chertkov O."/>
            <person name="Detter J.C."/>
            <person name="Han C."/>
            <person name="Tapia R."/>
            <person name="Land M."/>
            <person name="Hauser L."/>
            <person name="Jeffries C."/>
            <person name="Kyrpides N."/>
            <person name="Ivanova N."/>
            <person name="Mikhailova N."/>
            <person name="Beauchemin N."/>
            <person name="Sen A."/>
            <person name="Sur S.A."/>
            <person name="Gtari M."/>
            <person name="Wall L."/>
            <person name="Tisa L."/>
            <person name="Woyke T."/>
        </authorList>
    </citation>
    <scope>NUCLEOTIDE SEQUENCE [LARGE SCALE GENOMIC DNA]</scope>
    <source>
        <strain evidence="3">DSM 45817 / CECT 9037 / EuI1c</strain>
    </source>
</reference>
<accession>E3J575</accession>
<proteinExistence type="predicted"/>
<feature type="transmembrane region" description="Helical" evidence="1">
    <location>
        <begin position="41"/>
        <end position="60"/>
    </location>
</feature>
<organism evidence="2 3">
    <name type="scientific">Pseudofrankia inefficax (strain DSM 45817 / CECT 9037 / DDB 130130 / EuI1c)</name>
    <name type="common">Frankia inefficax</name>
    <dbReference type="NCBI Taxonomy" id="298654"/>
    <lineage>
        <taxon>Bacteria</taxon>
        <taxon>Bacillati</taxon>
        <taxon>Actinomycetota</taxon>
        <taxon>Actinomycetes</taxon>
        <taxon>Frankiales</taxon>
        <taxon>Frankiaceae</taxon>
        <taxon>Pseudofrankia</taxon>
    </lineage>
</organism>
<evidence type="ECO:0000313" key="2">
    <source>
        <dbReference type="EMBL" id="ADP80673.1"/>
    </source>
</evidence>
<sequence>MRARWTVDSGAPQLYLGSGFAGVGAFQLLDGLRGGEASTGWLGSAAGALLFGVFLVVDGLPRAWRRRRFETVATALVAGRVVTAPGRVVLSTVLDRVMAGVGYGAVLAGGAYLLHAFSLFPDLCVAAIPVLQYLTSGDRVAELARTADLADE</sequence>
<name>E3J575_PSEI1</name>
<evidence type="ECO:0000313" key="3">
    <source>
        <dbReference type="Proteomes" id="UP000002484"/>
    </source>
</evidence>
<feature type="transmembrane region" description="Helical" evidence="1">
    <location>
        <begin position="12"/>
        <end position="29"/>
    </location>
</feature>
<keyword evidence="1" id="KW-1133">Transmembrane helix</keyword>
<dbReference type="Proteomes" id="UP000002484">
    <property type="component" value="Chromosome"/>
</dbReference>
<dbReference type="KEGG" id="fri:FraEuI1c_2640"/>
<dbReference type="HOGENOM" id="CLU_1719680_0_0_11"/>
<dbReference type="RefSeq" id="WP_013423791.1">
    <property type="nucleotide sequence ID" value="NC_014666.1"/>
</dbReference>
<protein>
    <submittedName>
        <fullName evidence="2">Uncharacterized protein</fullName>
    </submittedName>
</protein>